<dbReference type="AlphaFoldDB" id="A0AAW1PND9"/>
<proteinExistence type="predicted"/>
<evidence type="ECO:0000313" key="2">
    <source>
        <dbReference type="EMBL" id="KAK9809517.1"/>
    </source>
</evidence>
<dbReference type="InterPro" id="IPR001810">
    <property type="entry name" value="F-box_dom"/>
</dbReference>
<dbReference type="Proteomes" id="UP001465755">
    <property type="component" value="Unassembled WGS sequence"/>
</dbReference>
<name>A0AAW1PND9_9CHLO</name>
<dbReference type="SMART" id="SM00256">
    <property type="entry name" value="FBOX"/>
    <property type="match status" value="1"/>
</dbReference>
<reference evidence="2 3" key="1">
    <citation type="journal article" date="2024" name="Nat. Commun.">
        <title>Phylogenomics reveals the evolutionary origins of lichenization in chlorophyte algae.</title>
        <authorList>
            <person name="Puginier C."/>
            <person name="Libourel C."/>
            <person name="Otte J."/>
            <person name="Skaloud P."/>
            <person name="Haon M."/>
            <person name="Grisel S."/>
            <person name="Petersen M."/>
            <person name="Berrin J.G."/>
            <person name="Delaux P.M."/>
            <person name="Dal Grande F."/>
            <person name="Keller J."/>
        </authorList>
    </citation>
    <scope>NUCLEOTIDE SEQUENCE [LARGE SCALE GENOMIC DNA]</scope>
    <source>
        <strain evidence="2 3">SAG 2036</strain>
    </source>
</reference>
<feature type="domain" description="F-box" evidence="1">
    <location>
        <begin position="450"/>
        <end position="499"/>
    </location>
</feature>
<dbReference type="PROSITE" id="PS50181">
    <property type="entry name" value="FBOX"/>
    <property type="match status" value="1"/>
</dbReference>
<organism evidence="2 3">
    <name type="scientific">Symbiochloris irregularis</name>
    <dbReference type="NCBI Taxonomy" id="706552"/>
    <lineage>
        <taxon>Eukaryota</taxon>
        <taxon>Viridiplantae</taxon>
        <taxon>Chlorophyta</taxon>
        <taxon>core chlorophytes</taxon>
        <taxon>Trebouxiophyceae</taxon>
        <taxon>Trebouxiales</taxon>
        <taxon>Trebouxiaceae</taxon>
        <taxon>Symbiochloris</taxon>
    </lineage>
</organism>
<dbReference type="InterPro" id="IPR036047">
    <property type="entry name" value="F-box-like_dom_sf"/>
</dbReference>
<dbReference type="SUPFAM" id="SSF81383">
    <property type="entry name" value="F-box domain"/>
    <property type="match status" value="1"/>
</dbReference>
<dbReference type="CDD" id="cd09917">
    <property type="entry name" value="F-box_SF"/>
    <property type="match status" value="1"/>
</dbReference>
<evidence type="ECO:0000259" key="1">
    <source>
        <dbReference type="PROSITE" id="PS50181"/>
    </source>
</evidence>
<dbReference type="EMBL" id="JALJOQ010000019">
    <property type="protein sequence ID" value="KAK9809517.1"/>
    <property type="molecule type" value="Genomic_DNA"/>
</dbReference>
<comment type="caution">
    <text evidence="2">The sequence shown here is derived from an EMBL/GenBank/DDBJ whole genome shotgun (WGS) entry which is preliminary data.</text>
</comment>
<evidence type="ECO:0000313" key="3">
    <source>
        <dbReference type="Proteomes" id="UP001465755"/>
    </source>
</evidence>
<keyword evidence="3" id="KW-1185">Reference proteome</keyword>
<sequence>MCSLSRVSSRLALGITISLVPCLLLANALPQKLDQSLLLAREQNSQEQPVQLQADLAEDQYQQSSVIHVAACEEAAARLSDCTLDKVDLYEPEGAQTVCCEPYEQLVALKCFCAKETRVSTESVATTAVTALVWAVCPNRPSDHDCDELAGAELDNADADVMEIKIESKVDREVVAEVEADAKDLSSLSDSQCDKQAQGTLQVGSKDGLVDTELDIEFSASVEDASRLMEAATKLMNGHLPASADPEQPTDDNKVVQGVMQLLRGTGARIQNLARSDPVGIRMDMSLDTSSTSFVLDEAEPEATEQYILQAGRQIPLSVRVIKDLAVPFQSRFSKENCPEDASNPGPCGPTEKLPSRLPECLLELSCMQRRILTPQQKLLKFLKWLEQKEDLNQTVRSYSIADGGQLQHRRQAAEVLCKDAIVVRCSSGRLAAGFCWPSTFLAAAIMDTSKRLPSLPDEVWCRVFHKLSFGAKINCERVSRHFHDLLNQSAPQRNWNFDHFDLVYWDGLSITVEQLLWSDVPMGQRGNETLATRWLFKRMLRNHQQGIITDLTLSGAASSTFSQTVLKPFFAKLKENKVQYSLDVELSGYPFDSDYILTDSLDSKHTDLQTLSETAAEWTGQGAI</sequence>
<protein>
    <recommendedName>
        <fullName evidence="1">F-box domain-containing protein</fullName>
    </recommendedName>
</protein>
<accession>A0AAW1PND9</accession>
<gene>
    <name evidence="2" type="ORF">WJX73_007834</name>
</gene>
<dbReference type="Pfam" id="PF12937">
    <property type="entry name" value="F-box-like"/>
    <property type="match status" value="1"/>
</dbReference>